<dbReference type="Proteomes" id="UP000295444">
    <property type="component" value="Unassembled WGS sequence"/>
</dbReference>
<feature type="compositionally biased region" description="Polar residues" evidence="1">
    <location>
        <begin position="26"/>
        <end position="45"/>
    </location>
</feature>
<proteinExistence type="predicted"/>
<evidence type="ECO:0000256" key="2">
    <source>
        <dbReference type="SAM" id="SignalP"/>
    </source>
</evidence>
<evidence type="ECO:0000313" key="3">
    <source>
        <dbReference type="EMBL" id="TDQ05480.1"/>
    </source>
</evidence>
<keyword evidence="2" id="KW-0732">Signal</keyword>
<evidence type="ECO:0000256" key="1">
    <source>
        <dbReference type="SAM" id="MobiDB-lite"/>
    </source>
</evidence>
<comment type="caution">
    <text evidence="3">The sequence shown here is derived from an EMBL/GenBank/DDBJ whole genome shotgun (WGS) entry which is preliminary data.</text>
</comment>
<reference evidence="3 4" key="1">
    <citation type="submission" date="2019-03" db="EMBL/GenBank/DDBJ databases">
        <title>Genomic Encyclopedia of Type Strains, Phase IV (KMG-IV): sequencing the most valuable type-strain genomes for metagenomic binning, comparative biology and taxonomic classification.</title>
        <authorList>
            <person name="Goeker M."/>
        </authorList>
    </citation>
    <scope>NUCLEOTIDE SEQUENCE [LARGE SCALE GENOMIC DNA]</scope>
    <source>
        <strain evidence="3 4">DSM 45361</strain>
    </source>
</reference>
<keyword evidence="4" id="KW-1185">Reference proteome</keyword>
<feature type="signal peptide" evidence="2">
    <location>
        <begin position="1"/>
        <end position="22"/>
    </location>
</feature>
<evidence type="ECO:0000313" key="4">
    <source>
        <dbReference type="Proteomes" id="UP000295444"/>
    </source>
</evidence>
<name>A0A4R6SPH1_LABRH</name>
<feature type="chain" id="PRO_5039730625" evidence="2">
    <location>
        <begin position="23"/>
        <end position="54"/>
    </location>
</feature>
<gene>
    <name evidence="3" type="ORF">EV186_1011451</name>
</gene>
<dbReference type="EMBL" id="SNXZ01000001">
    <property type="protein sequence ID" value="TDQ05480.1"/>
    <property type="molecule type" value="Genomic_DNA"/>
</dbReference>
<organism evidence="3 4">
    <name type="scientific">Labedaea rhizosphaerae</name>
    <dbReference type="NCBI Taxonomy" id="598644"/>
    <lineage>
        <taxon>Bacteria</taxon>
        <taxon>Bacillati</taxon>
        <taxon>Actinomycetota</taxon>
        <taxon>Actinomycetes</taxon>
        <taxon>Pseudonocardiales</taxon>
        <taxon>Pseudonocardiaceae</taxon>
        <taxon>Labedaea</taxon>
    </lineage>
</organism>
<accession>A0A4R6SPH1</accession>
<dbReference type="RefSeq" id="WP_166659046.1">
    <property type="nucleotide sequence ID" value="NZ_SNXZ01000001.1"/>
</dbReference>
<protein>
    <submittedName>
        <fullName evidence="3">Uncharacterized protein</fullName>
    </submittedName>
</protein>
<feature type="region of interest" description="Disordered" evidence="1">
    <location>
        <begin position="25"/>
        <end position="54"/>
    </location>
</feature>
<sequence>MRRAALLAAAALALVLCGGCRADQATGPTSPADTSQFDQIDSTLASIEADVNQP</sequence>
<dbReference type="AlphaFoldDB" id="A0A4R6SPH1"/>